<feature type="region of interest" description="Disordered" evidence="5">
    <location>
        <begin position="309"/>
        <end position="439"/>
    </location>
</feature>
<keyword evidence="7" id="KW-0732">Signal</keyword>
<feature type="compositionally biased region" description="Low complexity" evidence="5">
    <location>
        <begin position="381"/>
        <end position="395"/>
    </location>
</feature>
<feature type="region of interest" description="Disordered" evidence="5">
    <location>
        <begin position="155"/>
        <end position="207"/>
    </location>
</feature>
<sequence>MHIIEILCLLVLAGRAAAQTFTNHTIDDNDSMITYTGPWDEPWHRHKSSLDYGGSHRLGTESISAATLRFKGVAVYYLAPRWPYLVDSCFQLDGGDNIHVDLSGPPIDGTNGAETVRWDVVWAITGLSNEEHILTIKQGTAAYAVVDGFIYKTQEGEAPPNPGTSSLTTSSATTQATGTTSRSSSSTSLSSSSSRSSTVVSSTTFGSASSTLTGLVNDSSDSSSSQSPPHSSSQSDKIQVMPFAIAASIGVSILLFVLLLFFIRRRRRMGVIQHSTYPFANESSMGTAKPGRVPVGVIIAMQAVSKLPIFPPSPEEDEELLATTSPSGQARHGSDDTGSPINAISNNHSTESTRFPPTSEETPPWPSSSGSGLHPRKARFEGQGSAEGSSGQSSSVPYNMRARYGSLMTAHSNVDMSEPPPEYFPRQGPSSAGGSDIAG</sequence>
<keyword evidence="3 6" id="KW-1133">Transmembrane helix</keyword>
<evidence type="ECO:0000256" key="5">
    <source>
        <dbReference type="SAM" id="MobiDB-lite"/>
    </source>
</evidence>
<dbReference type="GO" id="GO:0071944">
    <property type="term" value="C:cell periphery"/>
    <property type="evidence" value="ECO:0007669"/>
    <property type="project" value="UniProtKB-ARBA"/>
</dbReference>
<dbReference type="InterPro" id="IPR051694">
    <property type="entry name" value="Immunoregulatory_rcpt-like"/>
</dbReference>
<keyword evidence="4 6" id="KW-0472">Membrane</keyword>
<feature type="region of interest" description="Disordered" evidence="5">
    <location>
        <begin position="216"/>
        <end position="235"/>
    </location>
</feature>
<name>A0A0C2W2Z1_SERVB</name>
<dbReference type="AlphaFoldDB" id="A0A0C2W2Z1"/>
<evidence type="ECO:0000256" key="6">
    <source>
        <dbReference type="SAM" id="Phobius"/>
    </source>
</evidence>
<dbReference type="PANTHER" id="PTHR15549">
    <property type="entry name" value="PAIRED IMMUNOGLOBULIN-LIKE TYPE 2 RECEPTOR"/>
    <property type="match status" value="1"/>
</dbReference>
<evidence type="ECO:0000256" key="1">
    <source>
        <dbReference type="ARBA" id="ARBA00004167"/>
    </source>
</evidence>
<dbReference type="PANTHER" id="PTHR15549:SF26">
    <property type="entry name" value="AXIAL BUDDING PATTERN PROTEIN 2-RELATED"/>
    <property type="match status" value="1"/>
</dbReference>
<feature type="chain" id="PRO_5002173371" evidence="7">
    <location>
        <begin position="19"/>
        <end position="439"/>
    </location>
</feature>
<evidence type="ECO:0000313" key="8">
    <source>
        <dbReference type="EMBL" id="KIM20868.1"/>
    </source>
</evidence>
<gene>
    <name evidence="8" type="ORF">M408DRAFT_30034</name>
</gene>
<evidence type="ECO:0000256" key="4">
    <source>
        <dbReference type="ARBA" id="ARBA00023136"/>
    </source>
</evidence>
<keyword evidence="2 6" id="KW-0812">Transmembrane</keyword>
<reference evidence="8 9" key="1">
    <citation type="submission" date="2014-04" db="EMBL/GenBank/DDBJ databases">
        <authorList>
            <consortium name="DOE Joint Genome Institute"/>
            <person name="Kuo A."/>
            <person name="Zuccaro A."/>
            <person name="Kohler A."/>
            <person name="Nagy L.G."/>
            <person name="Floudas D."/>
            <person name="Copeland A."/>
            <person name="Barry K.W."/>
            <person name="Cichocki N."/>
            <person name="Veneault-Fourrey C."/>
            <person name="LaButti K."/>
            <person name="Lindquist E.A."/>
            <person name="Lipzen A."/>
            <person name="Lundell T."/>
            <person name="Morin E."/>
            <person name="Murat C."/>
            <person name="Sun H."/>
            <person name="Tunlid A."/>
            <person name="Henrissat B."/>
            <person name="Grigoriev I.V."/>
            <person name="Hibbett D.S."/>
            <person name="Martin F."/>
            <person name="Nordberg H.P."/>
            <person name="Cantor M.N."/>
            <person name="Hua S.X."/>
        </authorList>
    </citation>
    <scope>NUCLEOTIDE SEQUENCE [LARGE SCALE GENOMIC DNA]</scope>
    <source>
        <strain evidence="8 9">MAFF 305830</strain>
    </source>
</reference>
<evidence type="ECO:0000256" key="3">
    <source>
        <dbReference type="ARBA" id="ARBA00022989"/>
    </source>
</evidence>
<protein>
    <submittedName>
        <fullName evidence="8">Uncharacterized protein</fullName>
    </submittedName>
</protein>
<dbReference type="OrthoDB" id="3234968at2759"/>
<dbReference type="GO" id="GO:0016020">
    <property type="term" value="C:membrane"/>
    <property type="evidence" value="ECO:0007669"/>
    <property type="project" value="UniProtKB-SubCell"/>
</dbReference>
<accession>A0A0C2W2Z1</accession>
<dbReference type="HOGENOM" id="CLU_624323_0_0_1"/>
<dbReference type="Proteomes" id="UP000054097">
    <property type="component" value="Unassembled WGS sequence"/>
</dbReference>
<evidence type="ECO:0000256" key="7">
    <source>
        <dbReference type="SAM" id="SignalP"/>
    </source>
</evidence>
<evidence type="ECO:0000256" key="2">
    <source>
        <dbReference type="ARBA" id="ARBA00022692"/>
    </source>
</evidence>
<feature type="compositionally biased region" description="Low complexity" evidence="5">
    <location>
        <begin position="163"/>
        <end position="207"/>
    </location>
</feature>
<organism evidence="8 9">
    <name type="scientific">Serendipita vermifera MAFF 305830</name>
    <dbReference type="NCBI Taxonomy" id="933852"/>
    <lineage>
        <taxon>Eukaryota</taxon>
        <taxon>Fungi</taxon>
        <taxon>Dikarya</taxon>
        <taxon>Basidiomycota</taxon>
        <taxon>Agaricomycotina</taxon>
        <taxon>Agaricomycetes</taxon>
        <taxon>Sebacinales</taxon>
        <taxon>Serendipitaceae</taxon>
        <taxon>Serendipita</taxon>
    </lineage>
</organism>
<reference evidence="9" key="2">
    <citation type="submission" date="2015-01" db="EMBL/GenBank/DDBJ databases">
        <title>Evolutionary Origins and Diversification of the Mycorrhizal Mutualists.</title>
        <authorList>
            <consortium name="DOE Joint Genome Institute"/>
            <consortium name="Mycorrhizal Genomics Consortium"/>
            <person name="Kohler A."/>
            <person name="Kuo A."/>
            <person name="Nagy L.G."/>
            <person name="Floudas D."/>
            <person name="Copeland A."/>
            <person name="Barry K.W."/>
            <person name="Cichocki N."/>
            <person name="Veneault-Fourrey C."/>
            <person name="LaButti K."/>
            <person name="Lindquist E.A."/>
            <person name="Lipzen A."/>
            <person name="Lundell T."/>
            <person name="Morin E."/>
            <person name="Murat C."/>
            <person name="Riley R."/>
            <person name="Ohm R."/>
            <person name="Sun H."/>
            <person name="Tunlid A."/>
            <person name="Henrissat B."/>
            <person name="Grigoriev I.V."/>
            <person name="Hibbett D.S."/>
            <person name="Martin F."/>
        </authorList>
    </citation>
    <scope>NUCLEOTIDE SEQUENCE [LARGE SCALE GENOMIC DNA]</scope>
    <source>
        <strain evidence="9">MAFF 305830</strain>
    </source>
</reference>
<feature type="signal peptide" evidence="7">
    <location>
        <begin position="1"/>
        <end position="18"/>
    </location>
</feature>
<dbReference type="EMBL" id="KN824404">
    <property type="protein sequence ID" value="KIM20868.1"/>
    <property type="molecule type" value="Genomic_DNA"/>
</dbReference>
<feature type="compositionally biased region" description="Polar residues" evidence="5">
    <location>
        <begin position="336"/>
        <end position="355"/>
    </location>
</feature>
<evidence type="ECO:0000313" key="9">
    <source>
        <dbReference type="Proteomes" id="UP000054097"/>
    </source>
</evidence>
<feature type="transmembrane region" description="Helical" evidence="6">
    <location>
        <begin position="240"/>
        <end position="263"/>
    </location>
</feature>
<feature type="compositionally biased region" description="Low complexity" evidence="5">
    <location>
        <begin position="356"/>
        <end position="372"/>
    </location>
</feature>
<comment type="subcellular location">
    <subcellularLocation>
        <location evidence="1">Membrane</location>
        <topology evidence="1">Single-pass membrane protein</topology>
    </subcellularLocation>
</comment>
<dbReference type="STRING" id="933852.A0A0C2W2Z1"/>
<proteinExistence type="predicted"/>
<keyword evidence="9" id="KW-1185">Reference proteome</keyword>